<name>A0A840PZB5_9PSEU</name>
<gene>
    <name evidence="1" type="ORF">BJ970_003156</name>
</gene>
<organism evidence="1 2">
    <name type="scientific">Saccharopolyspora phatthalungensis</name>
    <dbReference type="NCBI Taxonomy" id="664693"/>
    <lineage>
        <taxon>Bacteria</taxon>
        <taxon>Bacillati</taxon>
        <taxon>Actinomycetota</taxon>
        <taxon>Actinomycetes</taxon>
        <taxon>Pseudonocardiales</taxon>
        <taxon>Pseudonocardiaceae</taxon>
        <taxon>Saccharopolyspora</taxon>
    </lineage>
</organism>
<sequence>MTTVSLAEWTPGLDDAITLGEAYDAMPGDDASAIPWYVRLLENPWSPLALPGAIDLFGHDCVHILLGRGALPSDEAFVLGVTMGASGRLKPWQQVLYALATQHLYRAPFRFTRSDLVIYDMAAEYGRNSKIKSLHHVPWPELRDRPLGDIRASLGVDATELMTVYQTERAMWPDSRAAQRLPSHAPRPY</sequence>
<evidence type="ECO:0000313" key="1">
    <source>
        <dbReference type="EMBL" id="MBB5155622.1"/>
    </source>
</evidence>
<dbReference type="Proteomes" id="UP000584374">
    <property type="component" value="Unassembled WGS sequence"/>
</dbReference>
<dbReference type="RefSeq" id="WP_184726930.1">
    <property type="nucleotide sequence ID" value="NZ_JACHIW010000001.1"/>
</dbReference>
<proteinExistence type="predicted"/>
<accession>A0A840PZB5</accession>
<keyword evidence="2" id="KW-1185">Reference proteome</keyword>
<dbReference type="AlphaFoldDB" id="A0A840PZB5"/>
<comment type="caution">
    <text evidence="1">The sequence shown here is derived from an EMBL/GenBank/DDBJ whole genome shotgun (WGS) entry which is preliminary data.</text>
</comment>
<evidence type="ECO:0000313" key="2">
    <source>
        <dbReference type="Proteomes" id="UP000584374"/>
    </source>
</evidence>
<reference evidence="1 2" key="1">
    <citation type="submission" date="2020-08" db="EMBL/GenBank/DDBJ databases">
        <title>Sequencing the genomes of 1000 actinobacteria strains.</title>
        <authorList>
            <person name="Klenk H.-P."/>
        </authorList>
    </citation>
    <scope>NUCLEOTIDE SEQUENCE [LARGE SCALE GENOMIC DNA]</scope>
    <source>
        <strain evidence="1 2">DSM 45584</strain>
    </source>
</reference>
<dbReference type="EMBL" id="JACHIW010000001">
    <property type="protein sequence ID" value="MBB5155622.1"/>
    <property type="molecule type" value="Genomic_DNA"/>
</dbReference>
<protein>
    <submittedName>
        <fullName evidence="1">Uncharacterized protein</fullName>
    </submittedName>
</protein>